<protein>
    <submittedName>
        <fullName evidence="1">Uncharacterized protein</fullName>
    </submittedName>
</protein>
<name>A0A8S5PZH5_9CAUD</name>
<proteinExistence type="predicted"/>
<accession>A0A8S5PZH5</accession>
<organism evidence="1">
    <name type="scientific">Myoviridae sp. ctBtT5</name>
    <dbReference type="NCBI Taxonomy" id="2825048"/>
    <lineage>
        <taxon>Viruses</taxon>
        <taxon>Duplodnaviria</taxon>
        <taxon>Heunggongvirae</taxon>
        <taxon>Uroviricota</taxon>
        <taxon>Caudoviricetes</taxon>
    </lineage>
</organism>
<reference evidence="1" key="1">
    <citation type="journal article" date="2021" name="Proc. Natl. Acad. Sci. U.S.A.">
        <title>A Catalog of Tens of Thousands of Viruses from Human Metagenomes Reveals Hidden Associations with Chronic Diseases.</title>
        <authorList>
            <person name="Tisza M.J."/>
            <person name="Buck C.B."/>
        </authorList>
    </citation>
    <scope>NUCLEOTIDE SEQUENCE</scope>
    <source>
        <strain evidence="1">CtBtT5</strain>
    </source>
</reference>
<sequence length="34" mass="3903">MYHFHLSILVPFQARFEFLDTFSISSCLVGVLPS</sequence>
<dbReference type="EMBL" id="BK015540">
    <property type="protein sequence ID" value="DAE11923.1"/>
    <property type="molecule type" value="Genomic_DNA"/>
</dbReference>
<evidence type="ECO:0000313" key="1">
    <source>
        <dbReference type="EMBL" id="DAE11923.1"/>
    </source>
</evidence>